<feature type="signal peptide" evidence="1">
    <location>
        <begin position="1"/>
        <end position="19"/>
    </location>
</feature>
<organism evidence="2 3">
    <name type="scientific">Lasiodiplodia hormozganensis</name>
    <dbReference type="NCBI Taxonomy" id="869390"/>
    <lineage>
        <taxon>Eukaryota</taxon>
        <taxon>Fungi</taxon>
        <taxon>Dikarya</taxon>
        <taxon>Ascomycota</taxon>
        <taxon>Pezizomycotina</taxon>
        <taxon>Dothideomycetes</taxon>
        <taxon>Dothideomycetes incertae sedis</taxon>
        <taxon>Botryosphaeriales</taxon>
        <taxon>Botryosphaeriaceae</taxon>
        <taxon>Lasiodiplodia</taxon>
    </lineage>
</organism>
<keyword evidence="1" id="KW-0732">Signal</keyword>
<proteinExistence type="predicted"/>
<name>A0AA39YE45_9PEZI</name>
<accession>A0AA39YE45</accession>
<evidence type="ECO:0000313" key="2">
    <source>
        <dbReference type="EMBL" id="KAK0650971.1"/>
    </source>
</evidence>
<keyword evidence="3" id="KW-1185">Reference proteome</keyword>
<reference evidence="2" key="1">
    <citation type="submission" date="2023-06" db="EMBL/GenBank/DDBJ databases">
        <title>Multi-omics analyses reveal the molecular pathogenesis toolkit of Lasiodiplodia hormozganensis, a cross-kingdom pathogen.</title>
        <authorList>
            <person name="Felix C."/>
            <person name="Meneses R."/>
            <person name="Goncalves M.F.M."/>
            <person name="Tilleman L."/>
            <person name="Duarte A.S."/>
            <person name="Jorrin-Novo J.V."/>
            <person name="Van De Peer Y."/>
            <person name="Deforce D."/>
            <person name="Van Nieuwerburgh F."/>
            <person name="Esteves A.C."/>
            <person name="Alves A."/>
        </authorList>
    </citation>
    <scope>NUCLEOTIDE SEQUENCE</scope>
    <source>
        <strain evidence="2">CBS 339.90</strain>
    </source>
</reference>
<evidence type="ECO:0000256" key="1">
    <source>
        <dbReference type="SAM" id="SignalP"/>
    </source>
</evidence>
<evidence type="ECO:0000313" key="3">
    <source>
        <dbReference type="Proteomes" id="UP001175001"/>
    </source>
</evidence>
<dbReference type="AlphaFoldDB" id="A0AA39YE45"/>
<dbReference type="EMBL" id="JAUJDW010000030">
    <property type="protein sequence ID" value="KAK0650971.1"/>
    <property type="molecule type" value="Genomic_DNA"/>
</dbReference>
<comment type="caution">
    <text evidence="2">The sequence shown here is derived from an EMBL/GenBank/DDBJ whole genome shotgun (WGS) entry which is preliminary data.</text>
</comment>
<sequence length="79" mass="8791">MKYATVALALFAATGLCSPRRQMPFDDDKPQICWAICANESIQCPEGWESQEFGECWTCCRGISDDTKRAPVGKNVICK</sequence>
<gene>
    <name evidence="2" type="ORF">DIS24_g6296</name>
</gene>
<feature type="chain" id="PRO_5041422677" evidence="1">
    <location>
        <begin position="20"/>
        <end position="79"/>
    </location>
</feature>
<dbReference type="Proteomes" id="UP001175001">
    <property type="component" value="Unassembled WGS sequence"/>
</dbReference>
<protein>
    <submittedName>
        <fullName evidence="2">Uncharacterized protein</fullName>
    </submittedName>
</protein>